<evidence type="ECO:0000259" key="7">
    <source>
        <dbReference type="Pfam" id="PF14824"/>
    </source>
</evidence>
<comment type="pathway">
    <text evidence="1">Porphyrin-containing compound metabolism; siroheme biosynthesis; sirohydrochlorin from precorrin-2: step 1/1.</text>
</comment>
<evidence type="ECO:0000256" key="2">
    <source>
        <dbReference type="ARBA" id="ARBA00012400"/>
    </source>
</evidence>
<dbReference type="InterPro" id="IPR036291">
    <property type="entry name" value="NAD(P)-bd_dom_sf"/>
</dbReference>
<keyword evidence="9" id="KW-1185">Reference proteome</keyword>
<dbReference type="InterPro" id="IPR042518">
    <property type="entry name" value="SirC_C"/>
</dbReference>
<evidence type="ECO:0000313" key="9">
    <source>
        <dbReference type="Proteomes" id="UP001526147"/>
    </source>
</evidence>
<dbReference type="InterPro" id="IPR028161">
    <property type="entry name" value="Met8-like"/>
</dbReference>
<dbReference type="Gene3D" id="1.10.8.610">
    <property type="entry name" value="SirC, precorrin-2 dehydrogenase, C-terminal helical domain-like"/>
    <property type="match status" value="1"/>
</dbReference>
<dbReference type="Proteomes" id="UP001526147">
    <property type="component" value="Unassembled WGS sequence"/>
</dbReference>
<proteinExistence type="predicted"/>
<keyword evidence="5" id="KW-0627">Porphyrin biosynthesis</keyword>
<reference evidence="8 9" key="1">
    <citation type="submission" date="2022-10" db="EMBL/GenBank/DDBJ databases">
        <title>Draft genome assembly of moderately radiation resistant bacterium Metabacillus halosaccharovorans.</title>
        <authorList>
            <person name="Pal S."/>
            <person name="Gopinathan A."/>
        </authorList>
    </citation>
    <scope>NUCLEOTIDE SEQUENCE [LARGE SCALE GENOMIC DNA]</scope>
    <source>
        <strain evidence="8 9">VITHBRA001</strain>
    </source>
</reference>
<dbReference type="Pfam" id="PF13241">
    <property type="entry name" value="NAD_binding_7"/>
    <property type="match status" value="1"/>
</dbReference>
<accession>A0ABT3DKK6</accession>
<keyword evidence="3" id="KW-0560">Oxidoreductase</keyword>
<dbReference type="RefSeq" id="WP_264143883.1">
    <property type="nucleotide sequence ID" value="NZ_JAOYEY010000047.1"/>
</dbReference>
<sequence length="166" mass="18865">MLPLHIDVNNRQVLVIGGGKIAYRRLLLFLDEGANITVISPEIINDIEDLSQKKQILWKQKKVELSDLQQAFIIVAATNDPAVNEWVSENVNNHQLVNVASDMTKGNFIVPKSVKKGRLSISVSTNGASPKRAKEICEHLSSQFNEEYINELDRLYDQRQQNKQQR</sequence>
<name>A0ABT3DKK6_9BACI</name>
<dbReference type="SUPFAM" id="SSF75615">
    <property type="entry name" value="Siroheme synthase middle domains-like"/>
    <property type="match status" value="1"/>
</dbReference>
<feature type="domain" description="Siroheme synthase central" evidence="7">
    <location>
        <begin position="117"/>
        <end position="140"/>
    </location>
</feature>
<evidence type="ECO:0000256" key="1">
    <source>
        <dbReference type="ARBA" id="ARBA00005010"/>
    </source>
</evidence>
<dbReference type="Gene3D" id="3.40.50.720">
    <property type="entry name" value="NAD(P)-binding Rossmann-like Domain"/>
    <property type="match status" value="1"/>
</dbReference>
<evidence type="ECO:0000256" key="5">
    <source>
        <dbReference type="ARBA" id="ARBA00023244"/>
    </source>
</evidence>
<comment type="caution">
    <text evidence="8">The sequence shown here is derived from an EMBL/GenBank/DDBJ whole genome shotgun (WGS) entry which is preliminary data.</text>
</comment>
<evidence type="ECO:0000256" key="3">
    <source>
        <dbReference type="ARBA" id="ARBA00023002"/>
    </source>
</evidence>
<dbReference type="EMBL" id="JAOYEY010000047">
    <property type="protein sequence ID" value="MCV9887598.1"/>
    <property type="molecule type" value="Genomic_DNA"/>
</dbReference>
<comment type="catalytic activity">
    <reaction evidence="6">
        <text>precorrin-2 + NAD(+) = sirohydrochlorin + NADH + 2 H(+)</text>
        <dbReference type="Rhea" id="RHEA:15613"/>
        <dbReference type="ChEBI" id="CHEBI:15378"/>
        <dbReference type="ChEBI" id="CHEBI:57540"/>
        <dbReference type="ChEBI" id="CHEBI:57945"/>
        <dbReference type="ChEBI" id="CHEBI:58351"/>
        <dbReference type="ChEBI" id="CHEBI:58827"/>
        <dbReference type="EC" id="1.3.1.76"/>
    </reaction>
</comment>
<evidence type="ECO:0000256" key="6">
    <source>
        <dbReference type="ARBA" id="ARBA00047561"/>
    </source>
</evidence>
<dbReference type="Pfam" id="PF14824">
    <property type="entry name" value="Sirohm_synth_M"/>
    <property type="match status" value="1"/>
</dbReference>
<dbReference type="InterPro" id="IPR028281">
    <property type="entry name" value="Sirohaem_synthase_central"/>
</dbReference>
<dbReference type="InterPro" id="IPR006367">
    <property type="entry name" value="Sirohaem_synthase_N"/>
</dbReference>
<dbReference type="SUPFAM" id="SSF51735">
    <property type="entry name" value="NAD(P)-binding Rossmann-fold domains"/>
    <property type="match status" value="1"/>
</dbReference>
<dbReference type="PANTHER" id="PTHR35330:SF1">
    <property type="entry name" value="SIROHEME BIOSYNTHESIS PROTEIN MET8"/>
    <property type="match status" value="1"/>
</dbReference>
<evidence type="ECO:0000313" key="8">
    <source>
        <dbReference type="EMBL" id="MCV9887598.1"/>
    </source>
</evidence>
<dbReference type="EC" id="1.3.1.76" evidence="2"/>
<dbReference type="NCBIfam" id="TIGR01470">
    <property type="entry name" value="cysG_Nterm"/>
    <property type="match status" value="1"/>
</dbReference>
<keyword evidence="4" id="KW-0520">NAD</keyword>
<protein>
    <recommendedName>
        <fullName evidence="2">precorrin-2 dehydrogenase</fullName>
        <ecNumber evidence="2">1.3.1.76</ecNumber>
    </recommendedName>
</protein>
<organism evidence="8 9">
    <name type="scientific">Metabacillus halosaccharovorans</name>
    <dbReference type="NCBI Taxonomy" id="930124"/>
    <lineage>
        <taxon>Bacteria</taxon>
        <taxon>Bacillati</taxon>
        <taxon>Bacillota</taxon>
        <taxon>Bacilli</taxon>
        <taxon>Bacillales</taxon>
        <taxon>Bacillaceae</taxon>
        <taxon>Metabacillus</taxon>
    </lineage>
</organism>
<evidence type="ECO:0000256" key="4">
    <source>
        <dbReference type="ARBA" id="ARBA00023027"/>
    </source>
</evidence>
<dbReference type="PANTHER" id="PTHR35330">
    <property type="entry name" value="SIROHEME BIOSYNTHESIS PROTEIN MET8"/>
    <property type="match status" value="1"/>
</dbReference>
<gene>
    <name evidence="8" type="ORF">OIH86_18315</name>
</gene>